<comment type="function">
    <text evidence="5">Modulates RecA activity.</text>
</comment>
<comment type="subcellular location">
    <subcellularLocation>
        <location evidence="1 5">Cytoplasm</location>
    </subcellularLocation>
</comment>
<dbReference type="Gene3D" id="1.10.10.10">
    <property type="entry name" value="Winged helix-like DNA-binding domain superfamily/Winged helix DNA-binding domain"/>
    <property type="match status" value="3"/>
</dbReference>
<evidence type="ECO:0000256" key="5">
    <source>
        <dbReference type="HAMAP-Rule" id="MF_01114"/>
    </source>
</evidence>
<evidence type="ECO:0000313" key="9">
    <source>
        <dbReference type="EMBL" id="SMF82008.1"/>
    </source>
</evidence>
<evidence type="ECO:0000256" key="2">
    <source>
        <dbReference type="ARBA" id="ARBA00009695"/>
    </source>
</evidence>
<dbReference type="Pfam" id="PF02631">
    <property type="entry name" value="RecX_HTH2"/>
    <property type="match status" value="1"/>
</dbReference>
<evidence type="ECO:0000259" key="7">
    <source>
        <dbReference type="Pfam" id="PF21981"/>
    </source>
</evidence>
<organism evidence="9 10">
    <name type="scientific">Paenibacillus uliginis N3/975</name>
    <dbReference type="NCBI Taxonomy" id="1313296"/>
    <lineage>
        <taxon>Bacteria</taxon>
        <taxon>Bacillati</taxon>
        <taxon>Bacillota</taxon>
        <taxon>Bacilli</taxon>
        <taxon>Bacillales</taxon>
        <taxon>Paenibacillaceae</taxon>
        <taxon>Paenibacillus</taxon>
    </lineage>
</organism>
<protein>
    <recommendedName>
        <fullName evidence="3 5">Regulatory protein RecX</fullName>
    </recommendedName>
</protein>
<keyword evidence="10" id="KW-1185">Reference proteome</keyword>
<evidence type="ECO:0000256" key="1">
    <source>
        <dbReference type="ARBA" id="ARBA00004496"/>
    </source>
</evidence>
<dbReference type="STRING" id="1313296.SAMN05661091_2089"/>
<evidence type="ECO:0000256" key="3">
    <source>
        <dbReference type="ARBA" id="ARBA00018111"/>
    </source>
</evidence>
<reference evidence="10" key="1">
    <citation type="submission" date="2017-04" db="EMBL/GenBank/DDBJ databases">
        <authorList>
            <person name="Varghese N."/>
            <person name="Submissions S."/>
        </authorList>
    </citation>
    <scope>NUCLEOTIDE SEQUENCE [LARGE SCALE GENOMIC DNA]</scope>
    <source>
        <strain evidence="10">N3/975</strain>
    </source>
</reference>
<dbReference type="HAMAP" id="MF_01114">
    <property type="entry name" value="RecX"/>
    <property type="match status" value="1"/>
</dbReference>
<gene>
    <name evidence="5" type="primary">recX</name>
    <name evidence="9" type="ORF">SAMN05661091_2089</name>
</gene>
<dbReference type="InterPro" id="IPR003783">
    <property type="entry name" value="Regulatory_RecX"/>
</dbReference>
<dbReference type="InterPro" id="IPR053925">
    <property type="entry name" value="RecX_HTH_3rd"/>
</dbReference>
<dbReference type="GO" id="GO:0006282">
    <property type="term" value="P:regulation of DNA repair"/>
    <property type="evidence" value="ECO:0007669"/>
    <property type="project" value="UniProtKB-UniRule"/>
</dbReference>
<dbReference type="InterPro" id="IPR036388">
    <property type="entry name" value="WH-like_DNA-bd_sf"/>
</dbReference>
<dbReference type="InterPro" id="IPR053924">
    <property type="entry name" value="RecX_HTH_2nd"/>
</dbReference>
<feature type="domain" description="RecX first three-helical" evidence="8">
    <location>
        <begin position="86"/>
        <end position="125"/>
    </location>
</feature>
<dbReference type="Pfam" id="PF21981">
    <property type="entry name" value="RecX_HTH3"/>
    <property type="match status" value="1"/>
</dbReference>
<proteinExistence type="inferred from homology"/>
<dbReference type="PANTHER" id="PTHR33602">
    <property type="entry name" value="REGULATORY PROTEIN RECX FAMILY PROTEIN"/>
    <property type="match status" value="1"/>
</dbReference>
<evidence type="ECO:0000256" key="4">
    <source>
        <dbReference type="ARBA" id="ARBA00022490"/>
    </source>
</evidence>
<dbReference type="InterPro" id="IPR053926">
    <property type="entry name" value="RecX_HTH_1st"/>
</dbReference>
<name>A0A1X7H989_9BACL</name>
<accession>A0A1X7H989</accession>
<dbReference type="GO" id="GO:0005737">
    <property type="term" value="C:cytoplasm"/>
    <property type="evidence" value="ECO:0007669"/>
    <property type="project" value="UniProtKB-SubCell"/>
</dbReference>
<evidence type="ECO:0000259" key="6">
    <source>
        <dbReference type="Pfam" id="PF02631"/>
    </source>
</evidence>
<keyword evidence="4 5" id="KW-0963">Cytoplasm</keyword>
<evidence type="ECO:0000259" key="8">
    <source>
        <dbReference type="Pfam" id="PF21982"/>
    </source>
</evidence>
<feature type="domain" description="RecX second three-helical" evidence="6">
    <location>
        <begin position="132"/>
        <end position="173"/>
    </location>
</feature>
<dbReference type="Proteomes" id="UP000192940">
    <property type="component" value="Chromosome I"/>
</dbReference>
<feature type="domain" description="RecX third three-helical" evidence="7">
    <location>
        <begin position="179"/>
        <end position="225"/>
    </location>
</feature>
<dbReference type="PANTHER" id="PTHR33602:SF1">
    <property type="entry name" value="REGULATORY PROTEIN RECX FAMILY PROTEIN"/>
    <property type="match status" value="1"/>
</dbReference>
<dbReference type="RefSeq" id="WP_208918944.1">
    <property type="nucleotide sequence ID" value="NZ_LT840184.1"/>
</dbReference>
<comment type="similarity">
    <text evidence="2 5">Belongs to the RecX family.</text>
</comment>
<dbReference type="EMBL" id="LT840184">
    <property type="protein sequence ID" value="SMF82008.1"/>
    <property type="molecule type" value="Genomic_DNA"/>
</dbReference>
<sequence length="246" mass="29140">MEEEYNNQPVPQEELNGVSHFPNGEDLMITSVEMLRKPKHRYLITFGRYSMSVHEDVMIKYRMMKGSIFRKEELEEIVVADERQQAYVEALRFLERKPRTAQEIAQRLNQKGMTADGIEKTIIRLQQERLVDDELYAKQWAEQRITRQKKGRMWVRQELRQKGIQTELIADALNEVSEEDELQSAYTVGQKKWYQIKGDALERKRKTGAFLMRRGFTGEQVRKVINKLIAEDREAEENLEEPEVFN</sequence>
<dbReference type="Pfam" id="PF21982">
    <property type="entry name" value="RecX_HTH1"/>
    <property type="match status" value="1"/>
</dbReference>
<dbReference type="AlphaFoldDB" id="A0A1X7H989"/>
<evidence type="ECO:0000313" key="10">
    <source>
        <dbReference type="Proteomes" id="UP000192940"/>
    </source>
</evidence>